<dbReference type="OMA" id="VWDFQQD"/>
<name>A0A8S1NBQ6_PARPR</name>
<protein>
    <recommendedName>
        <fullName evidence="3">SecA DEAD-like N-terminal domain-containing protein</fullName>
    </recommendedName>
</protein>
<feature type="coiled-coil region" evidence="2">
    <location>
        <begin position="22"/>
        <end position="59"/>
    </location>
</feature>
<evidence type="ECO:0000259" key="3">
    <source>
        <dbReference type="Pfam" id="PF07517"/>
    </source>
</evidence>
<reference evidence="4" key="1">
    <citation type="submission" date="2021-01" db="EMBL/GenBank/DDBJ databases">
        <authorList>
            <consortium name="Genoscope - CEA"/>
            <person name="William W."/>
        </authorList>
    </citation>
    <scope>NUCLEOTIDE SEQUENCE</scope>
</reference>
<dbReference type="AlphaFoldDB" id="A0A8S1NBQ6"/>
<sequence length="1178" mass="138514">MQSNCIPNTLCHSKIVNNNQIIENTQLSLKLNEEQNKILRQQQQQFKQADKFIEILQKEYQDWETLQSSIQVYLCQQEYIDIVKDLKKRKIINDEEASQIIIYIQKNQSLSKQFDKVFRLGFYSFEEFLQLIEVQQLEQDRVLELNLKEFDNLVANRHFNSSNLIRQTFHILSTYSQINEANKFSLSSQIELSDTILLCKKFMKQFNYYPKPIQLLSVLELYEHGSKGRIVEIYSGEGKTSIIALLAILLIKKKQMNIDIITSSPSLAIQNTKQFKQFYQQFSISVSHNINDQNKLNEEINSYYQSQVIYGDILSFQEGILRNKQQKYGSSKHRIYGYVILNDEIDSLMIAGNQMHSDINKTEIKQNIALSNLYKERLLGITGSLGSKAQQNFLSKHYNIDFVFIPFHSQSQIVEVKGLALLDEKEWLERISQAVQEQILNNRAVLIIAKTKGVVSKIESIFSRNQKVIKYLKDDQISQNEIQPQTIIIVPYEMIRQVVIKISTNLEKNGGIHVIMSFLPQNSRLEDLGFSRILRQGINGSKQLIVQFKDSLCFNSQRNYFLSQECQRFQENIRNQNLESLKLLRNKQEEYYLEEAEEEIKIQGKDYQNFFNNEKQNQLFKQNIPNSQDNNIVRKVQLFYDKSNSYIQNTQDSIANMGYFNNLENAEAELINLHLSRISLLPTNSTQHNQQTPINLNKQDVYMIEKDEQFVCLNHSEYASQVLLDEQLKGQEKLVCNKCLNQRKDSILCQPLQSIIEKIERRKLKPNDQLAQFFHGQQNYLDTKSQIILQQKQNLFIHFDQIERAIQKSKEQIYDLYKQQYLCSVFKELNLLNVSEDFLLRVKKDRQKRQLLIFINRITHKQLHKFSQQQLCQVLTFNFDDSKVIAGTGKQIKVWDFQQDKIIDNQIILQGHSEDIRCIVVSKNRNWLVSGGDDSLLMCWNQLRSNWEKSWAKQVNSGSITQIILNDKEDQLIFCSSQGKIGILRINQDNNYVQEIQNLQKHKKKVNCVSLSKSYDLMVSCSEDDQIIIWGKTFTELWEFKQLIITQGKRIQRVFFQSNNTIITQATQGQIEGYIKNNDQFIYSNNLRFELNSLQNLNSNDYELVYNEMRQFFLIKQYEKLFFIQRLNLSQNQNIIKNCMDCGENIKVFNISRNGNYLIAQIGQSKPKFRVYEIKYDQ</sequence>
<dbReference type="InterPro" id="IPR011115">
    <property type="entry name" value="SecA_DEAD"/>
</dbReference>
<feature type="domain" description="SecA DEAD-like N-terminal" evidence="3">
    <location>
        <begin position="200"/>
        <end position="351"/>
    </location>
</feature>
<dbReference type="GO" id="GO:0006605">
    <property type="term" value="P:protein targeting"/>
    <property type="evidence" value="ECO:0007669"/>
    <property type="project" value="InterPro"/>
</dbReference>
<gene>
    <name evidence="4" type="ORF">PPRIM_AZ9-3.1.T0790112</name>
</gene>
<dbReference type="Proteomes" id="UP000688137">
    <property type="component" value="Unassembled WGS sequence"/>
</dbReference>
<dbReference type="GO" id="GO:0005524">
    <property type="term" value="F:ATP binding"/>
    <property type="evidence" value="ECO:0007669"/>
    <property type="project" value="InterPro"/>
</dbReference>
<evidence type="ECO:0000256" key="1">
    <source>
        <dbReference type="PROSITE-ProRule" id="PRU00221"/>
    </source>
</evidence>
<keyword evidence="2" id="KW-0175">Coiled coil</keyword>
<dbReference type="Pfam" id="PF07517">
    <property type="entry name" value="SecA_DEAD"/>
    <property type="match status" value="1"/>
</dbReference>
<feature type="repeat" description="WD" evidence="1">
    <location>
        <begin position="999"/>
        <end position="1030"/>
    </location>
</feature>
<dbReference type="GO" id="GO:0017038">
    <property type="term" value="P:protein import"/>
    <property type="evidence" value="ECO:0007669"/>
    <property type="project" value="InterPro"/>
</dbReference>
<comment type="caution">
    <text evidence="4">The sequence shown here is derived from an EMBL/GenBank/DDBJ whole genome shotgun (WGS) entry which is preliminary data.</text>
</comment>
<keyword evidence="5" id="KW-1185">Reference proteome</keyword>
<accession>A0A8S1NBQ6</accession>
<dbReference type="InterPro" id="IPR001680">
    <property type="entry name" value="WD40_rpt"/>
</dbReference>
<dbReference type="PANTHER" id="PTHR30612:SF0">
    <property type="entry name" value="CHLOROPLAST PROTEIN-TRANSPORTING ATPASE"/>
    <property type="match status" value="1"/>
</dbReference>
<proteinExistence type="predicted"/>
<dbReference type="PANTHER" id="PTHR30612">
    <property type="entry name" value="SECA INNER MEMBRANE COMPONENT OF SEC PROTEIN SECRETION SYSTEM"/>
    <property type="match status" value="1"/>
</dbReference>
<dbReference type="InterPro" id="IPR000185">
    <property type="entry name" value="SecA"/>
</dbReference>
<dbReference type="GO" id="GO:0016020">
    <property type="term" value="C:membrane"/>
    <property type="evidence" value="ECO:0007669"/>
    <property type="project" value="InterPro"/>
</dbReference>
<feature type="repeat" description="WD" evidence="1">
    <location>
        <begin position="909"/>
        <end position="941"/>
    </location>
</feature>
<dbReference type="Pfam" id="PF00400">
    <property type="entry name" value="WD40"/>
    <property type="match status" value="2"/>
</dbReference>
<organism evidence="4 5">
    <name type="scientific">Paramecium primaurelia</name>
    <dbReference type="NCBI Taxonomy" id="5886"/>
    <lineage>
        <taxon>Eukaryota</taxon>
        <taxon>Sar</taxon>
        <taxon>Alveolata</taxon>
        <taxon>Ciliophora</taxon>
        <taxon>Intramacronucleata</taxon>
        <taxon>Oligohymenophorea</taxon>
        <taxon>Peniculida</taxon>
        <taxon>Parameciidae</taxon>
        <taxon>Paramecium</taxon>
    </lineage>
</organism>
<dbReference type="PROSITE" id="PS50294">
    <property type="entry name" value="WD_REPEATS_REGION"/>
    <property type="match status" value="2"/>
</dbReference>
<evidence type="ECO:0000256" key="2">
    <source>
        <dbReference type="SAM" id="Coils"/>
    </source>
</evidence>
<dbReference type="PROSITE" id="PS50082">
    <property type="entry name" value="WD_REPEATS_2"/>
    <property type="match status" value="2"/>
</dbReference>
<dbReference type="EMBL" id="CAJJDM010000082">
    <property type="protein sequence ID" value="CAD8087756.1"/>
    <property type="molecule type" value="Genomic_DNA"/>
</dbReference>
<dbReference type="SMART" id="SM00320">
    <property type="entry name" value="WD40"/>
    <property type="match status" value="3"/>
</dbReference>
<dbReference type="GO" id="GO:0006886">
    <property type="term" value="P:intracellular protein transport"/>
    <property type="evidence" value="ECO:0007669"/>
    <property type="project" value="InterPro"/>
</dbReference>
<evidence type="ECO:0000313" key="4">
    <source>
        <dbReference type="EMBL" id="CAD8087756.1"/>
    </source>
</evidence>
<keyword evidence="1" id="KW-0853">WD repeat</keyword>
<evidence type="ECO:0000313" key="5">
    <source>
        <dbReference type="Proteomes" id="UP000688137"/>
    </source>
</evidence>